<keyword evidence="1" id="KW-0862">Zinc</keyword>
<evidence type="ECO:0000256" key="1">
    <source>
        <dbReference type="PROSITE-ProRule" id="PRU00175"/>
    </source>
</evidence>
<dbReference type="OrthoDB" id="774873at2759"/>
<feature type="compositionally biased region" description="Low complexity" evidence="2">
    <location>
        <begin position="116"/>
        <end position="130"/>
    </location>
</feature>
<name>A0A835ZJX5_9STRA</name>
<dbReference type="EMBL" id="JAFCMP010000035">
    <property type="protein sequence ID" value="KAG5190383.1"/>
    <property type="molecule type" value="Genomic_DNA"/>
</dbReference>
<dbReference type="GO" id="GO:0008270">
    <property type="term" value="F:zinc ion binding"/>
    <property type="evidence" value="ECO:0007669"/>
    <property type="project" value="UniProtKB-KW"/>
</dbReference>
<feature type="region of interest" description="Disordered" evidence="2">
    <location>
        <begin position="30"/>
        <end position="52"/>
    </location>
</feature>
<dbReference type="PROSITE" id="PS50089">
    <property type="entry name" value="ZF_RING_2"/>
    <property type="match status" value="1"/>
</dbReference>
<keyword evidence="6" id="KW-1185">Reference proteome</keyword>
<feature type="chain" id="PRO_5033022320" description="RING-type domain-containing protein" evidence="3">
    <location>
        <begin position="18"/>
        <end position="193"/>
    </location>
</feature>
<protein>
    <recommendedName>
        <fullName evidence="4">RING-type domain-containing protein</fullName>
    </recommendedName>
</protein>
<gene>
    <name evidence="5" type="ORF">JKP88DRAFT_243076</name>
</gene>
<feature type="domain" description="RING-type" evidence="4">
    <location>
        <begin position="140"/>
        <end position="182"/>
    </location>
</feature>
<accession>A0A835ZJX5</accession>
<keyword evidence="1" id="KW-0863">Zinc-finger</keyword>
<comment type="caution">
    <text evidence="5">The sequence shown here is derived from an EMBL/GenBank/DDBJ whole genome shotgun (WGS) entry which is preliminary data.</text>
</comment>
<evidence type="ECO:0000313" key="6">
    <source>
        <dbReference type="Proteomes" id="UP000664859"/>
    </source>
</evidence>
<reference evidence="5" key="1">
    <citation type="submission" date="2021-02" db="EMBL/GenBank/DDBJ databases">
        <title>First Annotated Genome of the Yellow-green Alga Tribonema minus.</title>
        <authorList>
            <person name="Mahan K.M."/>
        </authorList>
    </citation>
    <scope>NUCLEOTIDE SEQUENCE</scope>
    <source>
        <strain evidence="5">UTEX B ZZ1240</strain>
    </source>
</reference>
<feature type="signal peptide" evidence="3">
    <location>
        <begin position="1"/>
        <end position="17"/>
    </location>
</feature>
<keyword evidence="1" id="KW-0479">Metal-binding</keyword>
<keyword evidence="3" id="KW-0732">Signal</keyword>
<evidence type="ECO:0000256" key="2">
    <source>
        <dbReference type="SAM" id="MobiDB-lite"/>
    </source>
</evidence>
<feature type="compositionally biased region" description="Basic and acidic residues" evidence="2">
    <location>
        <begin position="36"/>
        <end position="45"/>
    </location>
</feature>
<dbReference type="InterPro" id="IPR013083">
    <property type="entry name" value="Znf_RING/FYVE/PHD"/>
</dbReference>
<dbReference type="InterPro" id="IPR001841">
    <property type="entry name" value="Znf_RING"/>
</dbReference>
<evidence type="ECO:0000256" key="3">
    <source>
        <dbReference type="SAM" id="SignalP"/>
    </source>
</evidence>
<evidence type="ECO:0000313" key="5">
    <source>
        <dbReference type="EMBL" id="KAG5190383.1"/>
    </source>
</evidence>
<feature type="region of interest" description="Disordered" evidence="2">
    <location>
        <begin position="84"/>
        <end position="130"/>
    </location>
</feature>
<dbReference type="Pfam" id="PF13920">
    <property type="entry name" value="zf-C3HC4_3"/>
    <property type="match status" value="1"/>
</dbReference>
<evidence type="ECO:0000259" key="4">
    <source>
        <dbReference type="PROSITE" id="PS50089"/>
    </source>
</evidence>
<proteinExistence type="predicted"/>
<dbReference type="Gene3D" id="3.30.40.10">
    <property type="entry name" value="Zinc/RING finger domain, C3HC4 (zinc finger)"/>
    <property type="match status" value="1"/>
</dbReference>
<dbReference type="Proteomes" id="UP000664859">
    <property type="component" value="Unassembled WGS sequence"/>
</dbReference>
<organism evidence="5 6">
    <name type="scientific">Tribonema minus</name>
    <dbReference type="NCBI Taxonomy" id="303371"/>
    <lineage>
        <taxon>Eukaryota</taxon>
        <taxon>Sar</taxon>
        <taxon>Stramenopiles</taxon>
        <taxon>Ochrophyta</taxon>
        <taxon>PX clade</taxon>
        <taxon>Xanthophyceae</taxon>
        <taxon>Tribonematales</taxon>
        <taxon>Tribonemataceae</taxon>
        <taxon>Tribonema</taxon>
    </lineage>
</organism>
<sequence length="193" mass="20480">MLLQRLFLGFAISATVATVAVVLEILNGQSAQHGESNTRRSRGDGGRCGGDGSDTHTAADGCKYCEEHRRERCSGCNVNHSVHNSRVRQARRDRDGPYLPAPETAHPTAPDDPLKASHASSAQPPSASAAKAPAFERRSCVVCIDAEPSTAYIPCGHLCACAACAAATMDAWRGSRRCPVCNTRAAGVQQIFF</sequence>
<dbReference type="SUPFAM" id="SSF57850">
    <property type="entry name" value="RING/U-box"/>
    <property type="match status" value="1"/>
</dbReference>
<dbReference type="AlphaFoldDB" id="A0A835ZJX5"/>